<dbReference type="EMBL" id="JAPFFM010000009">
    <property type="protein sequence ID" value="KAJ6747576.1"/>
    <property type="molecule type" value="Genomic_DNA"/>
</dbReference>
<evidence type="ECO:0000313" key="1">
    <source>
        <dbReference type="EMBL" id="KAJ6747576.1"/>
    </source>
</evidence>
<dbReference type="PANTHER" id="PTHR39757:SF5">
    <property type="entry name" value="OS02G0190600 PROTEIN"/>
    <property type="match status" value="1"/>
</dbReference>
<protein>
    <submittedName>
        <fullName evidence="1">UBIQUINONE BIOSYNTHESIS MONOOXYGENASE COQ6 MITOCHONDRIAL</fullName>
    </submittedName>
</protein>
<reference evidence="1" key="2">
    <citation type="journal article" date="2023" name="Int. J. Mol. Sci.">
        <title>De Novo Assembly and Annotation of 11 Diverse Shrub Willow (Salix) Genomes Reveals Novel Gene Organization in Sex-Linked Regions.</title>
        <authorList>
            <person name="Hyden B."/>
            <person name="Feng K."/>
            <person name="Yates T.B."/>
            <person name="Jawdy S."/>
            <person name="Cereghino C."/>
            <person name="Smart L.B."/>
            <person name="Muchero W."/>
        </authorList>
    </citation>
    <scope>NUCLEOTIDE SEQUENCE</scope>
    <source>
        <tissue evidence="1">Shoot tip</tissue>
    </source>
</reference>
<reference evidence="1" key="1">
    <citation type="submission" date="2022-11" db="EMBL/GenBank/DDBJ databases">
        <authorList>
            <person name="Hyden B.L."/>
            <person name="Feng K."/>
            <person name="Yates T."/>
            <person name="Jawdy S."/>
            <person name="Smart L.B."/>
            <person name="Muchero W."/>
        </authorList>
    </citation>
    <scope>NUCLEOTIDE SEQUENCE</scope>
    <source>
        <tissue evidence="1">Shoot tip</tissue>
    </source>
</reference>
<dbReference type="Proteomes" id="UP001151752">
    <property type="component" value="Chromosome 6"/>
</dbReference>
<keyword evidence="1" id="KW-0560">Oxidoreductase</keyword>
<dbReference type="AlphaFoldDB" id="A0A9Q0VFW9"/>
<accession>A0A9Q0VFW9</accession>
<dbReference type="Pfam" id="PF05834">
    <property type="entry name" value="Lycopene_cycl"/>
    <property type="match status" value="1"/>
</dbReference>
<keyword evidence="1" id="KW-0503">Monooxygenase</keyword>
<keyword evidence="2" id="KW-1185">Reference proteome</keyword>
<name>A0A9Q0VFW9_9ROSI</name>
<dbReference type="GO" id="GO:0004497">
    <property type="term" value="F:monooxygenase activity"/>
    <property type="evidence" value="ECO:0007669"/>
    <property type="project" value="UniProtKB-KW"/>
</dbReference>
<comment type="caution">
    <text evidence="1">The sequence shown here is derived from an EMBL/GenBank/DDBJ whole genome shotgun (WGS) entry which is preliminary data.</text>
</comment>
<organism evidence="1 2">
    <name type="scientific">Salix koriyanagi</name>
    <dbReference type="NCBI Taxonomy" id="2511006"/>
    <lineage>
        <taxon>Eukaryota</taxon>
        <taxon>Viridiplantae</taxon>
        <taxon>Streptophyta</taxon>
        <taxon>Embryophyta</taxon>
        <taxon>Tracheophyta</taxon>
        <taxon>Spermatophyta</taxon>
        <taxon>Magnoliopsida</taxon>
        <taxon>eudicotyledons</taxon>
        <taxon>Gunneridae</taxon>
        <taxon>Pentapetalae</taxon>
        <taxon>rosids</taxon>
        <taxon>fabids</taxon>
        <taxon>Malpighiales</taxon>
        <taxon>Salicaceae</taxon>
        <taxon>Saliceae</taxon>
        <taxon>Salix</taxon>
    </lineage>
</organism>
<keyword evidence="1" id="KW-0830">Ubiquinone</keyword>
<evidence type="ECO:0000313" key="2">
    <source>
        <dbReference type="Proteomes" id="UP001151752"/>
    </source>
</evidence>
<proteinExistence type="predicted"/>
<dbReference type="PANTHER" id="PTHR39757">
    <property type="match status" value="1"/>
</dbReference>
<gene>
    <name evidence="1" type="ORF">OIU74_029936</name>
</gene>
<sequence>MAHPSTGYMVARTLVAAPIVANPIVQYLGLIEAFQEVSYQLKFGKIYGPLREGDKESSSVLVWIFCLSLIYLPQEDFLMHLYWHGFLSSRLFLPELVLFGLSLFSHASNTSRLEIMEKGTLSLVNMANNLIQDRD</sequence>